<dbReference type="Proteomes" id="UP001201980">
    <property type="component" value="Unassembled WGS sequence"/>
</dbReference>
<accession>A0AAD5RTX2</accession>
<evidence type="ECO:0000256" key="1">
    <source>
        <dbReference type="SAM" id="MobiDB-lite"/>
    </source>
</evidence>
<evidence type="ECO:0000256" key="2">
    <source>
        <dbReference type="SAM" id="SignalP"/>
    </source>
</evidence>
<dbReference type="EMBL" id="JAKWBI020000092">
    <property type="protein sequence ID" value="KAJ2903063.1"/>
    <property type="molecule type" value="Genomic_DNA"/>
</dbReference>
<dbReference type="InterPro" id="IPR038903">
    <property type="entry name" value="Allergen_Asp_f_4"/>
</dbReference>
<protein>
    <recommendedName>
        <fullName evidence="5">Allergen Asp f 4</fullName>
    </recommendedName>
</protein>
<dbReference type="PANTHER" id="PTHR42039:SF1">
    <property type="entry name" value="PUTATIVE (AFU_ORTHOLOGUE AFUA_3G02940)-RELATED"/>
    <property type="match status" value="1"/>
</dbReference>
<dbReference type="PANTHER" id="PTHR42039">
    <property type="entry name" value="PUTATIVE (AFU_ORTHOLOGUE AFUA_3G02940)-RELATED"/>
    <property type="match status" value="1"/>
</dbReference>
<evidence type="ECO:0000313" key="3">
    <source>
        <dbReference type="EMBL" id="KAJ2903063.1"/>
    </source>
</evidence>
<evidence type="ECO:0008006" key="5">
    <source>
        <dbReference type="Google" id="ProtNLM"/>
    </source>
</evidence>
<feature type="chain" id="PRO_5042138809" description="Allergen Asp f 4" evidence="2">
    <location>
        <begin position="19"/>
        <end position="325"/>
    </location>
</feature>
<gene>
    <name evidence="3" type="ORF">MKZ38_010484</name>
</gene>
<dbReference type="Pfam" id="PF25312">
    <property type="entry name" value="Allergen_Asp_f_4"/>
    <property type="match status" value="1"/>
</dbReference>
<proteinExistence type="predicted"/>
<feature type="region of interest" description="Disordered" evidence="1">
    <location>
        <begin position="40"/>
        <end position="105"/>
    </location>
</feature>
<name>A0AAD5RTX2_9PEZI</name>
<keyword evidence="2" id="KW-0732">Signal</keyword>
<feature type="signal peptide" evidence="2">
    <location>
        <begin position="1"/>
        <end position="18"/>
    </location>
</feature>
<organism evidence="3 4">
    <name type="scientific">Zalerion maritima</name>
    <dbReference type="NCBI Taxonomy" id="339359"/>
    <lineage>
        <taxon>Eukaryota</taxon>
        <taxon>Fungi</taxon>
        <taxon>Dikarya</taxon>
        <taxon>Ascomycota</taxon>
        <taxon>Pezizomycotina</taxon>
        <taxon>Sordariomycetes</taxon>
        <taxon>Lulworthiomycetidae</taxon>
        <taxon>Lulworthiales</taxon>
        <taxon>Lulworthiaceae</taxon>
        <taxon>Zalerion</taxon>
    </lineage>
</organism>
<dbReference type="AlphaFoldDB" id="A0AAD5RTX2"/>
<comment type="caution">
    <text evidence="3">The sequence shown here is derived from an EMBL/GenBank/DDBJ whole genome shotgun (WGS) entry which is preliminary data.</text>
</comment>
<evidence type="ECO:0000313" key="4">
    <source>
        <dbReference type="Proteomes" id="UP001201980"/>
    </source>
</evidence>
<reference evidence="3" key="1">
    <citation type="submission" date="2022-07" db="EMBL/GenBank/DDBJ databases">
        <title>Draft genome sequence of Zalerion maritima ATCC 34329, a (micro)plastics degrading marine fungus.</title>
        <authorList>
            <person name="Paco A."/>
            <person name="Goncalves M.F.M."/>
            <person name="Rocha-Santos T.A.P."/>
            <person name="Alves A."/>
        </authorList>
    </citation>
    <scope>NUCLEOTIDE SEQUENCE</scope>
    <source>
        <strain evidence="3">ATCC 34329</strain>
    </source>
</reference>
<feature type="compositionally biased region" description="Low complexity" evidence="1">
    <location>
        <begin position="56"/>
        <end position="89"/>
    </location>
</feature>
<keyword evidence="4" id="KW-1185">Reference proteome</keyword>
<sequence>MQLTNAILALSAAAAVSAHPSMHGHGHHQHARRAPDFMKAGRPITSIPPVAGNVKAESSATSTSSPAATSESSSSTSSAAASSSSASSSDSGTGQTKSWPCSGSSKRATTYDIFSVGNVGTPWGCNWMEIENGDTDLYDYTMTFESPDYDMTCQCWNKIGPDGGVNGHWEDMLKLSLPKGSKKSLALQADTQGACGCSTGSSVEKCPNAGYYAGTWVEVDMGSEKNKLNGVPQSGADVSALTVMDCALQDGGETFDFPGMKISANGDFCSGMTANNGASYYAYVVGTDQDGVKIHDADGVGCKGYGTNNLNVLLGDVTWDNMGRD</sequence>
<feature type="compositionally biased region" description="Polar residues" evidence="1">
    <location>
        <begin position="90"/>
        <end position="105"/>
    </location>
</feature>
<dbReference type="GO" id="GO:0005576">
    <property type="term" value="C:extracellular region"/>
    <property type="evidence" value="ECO:0007669"/>
    <property type="project" value="InterPro"/>
</dbReference>
<dbReference type="GO" id="GO:0019863">
    <property type="term" value="F:IgE binding"/>
    <property type="evidence" value="ECO:0007669"/>
    <property type="project" value="InterPro"/>
</dbReference>